<reference key="1">
    <citation type="submission" date="2010-11" db="EMBL/GenBank/DDBJ databases">
        <title>The complete genome of chromosome of Calditerrivibrio nitroreducens DSM 19672.</title>
        <authorList>
            <consortium name="US DOE Joint Genome Institute (JGI-PGF)"/>
            <person name="Lucas S."/>
            <person name="Copeland A."/>
            <person name="Lapidus A."/>
            <person name="Bruce D."/>
            <person name="Goodwin L."/>
            <person name="Pitluck S."/>
            <person name="Kyrpides N."/>
            <person name="Mavromatis K."/>
            <person name="Ivanova N."/>
            <person name="Mikhailova N."/>
            <person name="Zeytun A."/>
            <person name="Brettin T."/>
            <person name="Detter J.C."/>
            <person name="Tapia R."/>
            <person name="Han C."/>
            <person name="Land M."/>
            <person name="Hauser L."/>
            <person name="Markowitz V."/>
            <person name="Cheng J.-F."/>
            <person name="Hugenholtz P."/>
            <person name="Woyke T."/>
            <person name="Wu D."/>
            <person name="Spring S."/>
            <person name="Schroeder M."/>
            <person name="Brambilla E."/>
            <person name="Klenk H.-P."/>
            <person name="Eisen J.A."/>
        </authorList>
    </citation>
    <scope>NUCLEOTIDE SEQUENCE [LARGE SCALE GENOMIC DNA]</scope>
    <source>
        <strain>DSM 19672</strain>
    </source>
</reference>
<dbReference type="PANTHER" id="PTHR43261">
    <property type="entry name" value="TRANSLATION ELONGATION FACTOR G-RELATED"/>
    <property type="match status" value="1"/>
</dbReference>
<comment type="similarity">
    <text evidence="1">Belongs to the TRAFAC class translation factor GTPase superfamily. Classic translation factor GTPase family. EF-G/EF-2 subfamily.</text>
</comment>
<dbReference type="InterPro" id="IPR035649">
    <property type="entry name" value="EFG_V"/>
</dbReference>
<keyword evidence="5" id="KW-0648">Protein biosynthesis</keyword>
<dbReference type="GO" id="GO:0005525">
    <property type="term" value="F:GTP binding"/>
    <property type="evidence" value="ECO:0007669"/>
    <property type="project" value="UniProtKB-UniRule"/>
</dbReference>
<dbReference type="CDD" id="cd04170">
    <property type="entry name" value="EF-G_bact"/>
    <property type="match status" value="1"/>
</dbReference>
<evidence type="ECO:0000256" key="2">
    <source>
        <dbReference type="ARBA" id="ARBA00017872"/>
    </source>
</evidence>
<dbReference type="FunFam" id="3.30.230.10:FF:000003">
    <property type="entry name" value="Elongation factor G"/>
    <property type="match status" value="1"/>
</dbReference>
<evidence type="ECO:0000256" key="5">
    <source>
        <dbReference type="ARBA" id="ARBA00022917"/>
    </source>
</evidence>
<dbReference type="OrthoDB" id="9801591at2"/>
<dbReference type="NCBIfam" id="NF009379">
    <property type="entry name" value="PRK12740.1-3"/>
    <property type="match status" value="1"/>
</dbReference>
<protein>
    <recommendedName>
        <fullName evidence="2 8">Elongation factor G</fullName>
    </recommendedName>
</protein>
<evidence type="ECO:0000313" key="11">
    <source>
        <dbReference type="Proteomes" id="UP000007039"/>
    </source>
</evidence>
<dbReference type="CDD" id="cd03713">
    <property type="entry name" value="EFG_mtEFG_C"/>
    <property type="match status" value="1"/>
</dbReference>
<dbReference type="Proteomes" id="UP000007039">
    <property type="component" value="Chromosome"/>
</dbReference>
<dbReference type="GO" id="GO:0003924">
    <property type="term" value="F:GTPase activity"/>
    <property type="evidence" value="ECO:0007669"/>
    <property type="project" value="InterPro"/>
</dbReference>
<dbReference type="Pfam" id="PF00009">
    <property type="entry name" value="GTP_EFTU"/>
    <property type="match status" value="1"/>
</dbReference>
<dbReference type="GO" id="GO:0032790">
    <property type="term" value="P:ribosome disassembly"/>
    <property type="evidence" value="ECO:0007669"/>
    <property type="project" value="TreeGrafter"/>
</dbReference>
<dbReference type="InterPro" id="IPR000795">
    <property type="entry name" value="T_Tr_GTP-bd_dom"/>
</dbReference>
<name>E4TI17_CALNY</name>
<dbReference type="InterPro" id="IPR005517">
    <property type="entry name" value="Transl_elong_EFG/EF2_IV"/>
</dbReference>
<dbReference type="STRING" id="768670.Calni_1036"/>
<keyword evidence="11" id="KW-1185">Reference proteome</keyword>
<dbReference type="SUPFAM" id="SSF54211">
    <property type="entry name" value="Ribosomal protein S5 domain 2-like"/>
    <property type="match status" value="1"/>
</dbReference>
<comment type="function">
    <text evidence="7">Catalyzes the GTP-dependent ribosomal translocation step during translation elongation. During this step, the ribosome changes from the pre-translocational (PRE) to the post-translocational (POST) state as the newly formed A-site-bound peptidyl-tRNA and P-site-bound deacylated tRNA move to the P and E sites, respectively. Catalyzes the coordinated movement of the two tRNA molecules, the mRNA and conformational changes in the ribosome.</text>
</comment>
<evidence type="ECO:0000256" key="4">
    <source>
        <dbReference type="ARBA" id="ARBA00022768"/>
    </source>
</evidence>
<evidence type="ECO:0000256" key="1">
    <source>
        <dbReference type="ARBA" id="ARBA00005870"/>
    </source>
</evidence>
<dbReference type="InterPro" id="IPR000640">
    <property type="entry name" value="EFG_V-like"/>
</dbReference>
<dbReference type="CDD" id="cd16262">
    <property type="entry name" value="EFG_III"/>
    <property type="match status" value="1"/>
</dbReference>
<dbReference type="CDD" id="cd04088">
    <property type="entry name" value="EFG_mtEFG_II"/>
    <property type="match status" value="1"/>
</dbReference>
<keyword evidence="4 10" id="KW-0251">Elongation factor</keyword>
<dbReference type="GO" id="GO:0003746">
    <property type="term" value="F:translation elongation factor activity"/>
    <property type="evidence" value="ECO:0007669"/>
    <property type="project" value="UniProtKB-UniRule"/>
</dbReference>
<dbReference type="InterPro" id="IPR014721">
    <property type="entry name" value="Ribsml_uS5_D2-typ_fold_subgr"/>
</dbReference>
<dbReference type="InterPro" id="IPR004540">
    <property type="entry name" value="Transl_elong_EFG/EF2"/>
</dbReference>
<dbReference type="Pfam" id="PF00679">
    <property type="entry name" value="EFG_C"/>
    <property type="match status" value="1"/>
</dbReference>
<organism evidence="10 11">
    <name type="scientific">Calditerrivibrio nitroreducens (strain DSM 19672 / NBRC 101217 / Yu37-1)</name>
    <dbReference type="NCBI Taxonomy" id="768670"/>
    <lineage>
        <taxon>Bacteria</taxon>
        <taxon>Pseudomonadati</taxon>
        <taxon>Deferribacterota</taxon>
        <taxon>Deferribacteres</taxon>
        <taxon>Deferribacterales</taxon>
        <taxon>Calditerrivibrionaceae</taxon>
    </lineage>
</organism>
<dbReference type="Pfam" id="PF22042">
    <property type="entry name" value="EF-G_D2"/>
    <property type="match status" value="1"/>
</dbReference>
<dbReference type="PROSITE" id="PS51722">
    <property type="entry name" value="G_TR_2"/>
    <property type="match status" value="1"/>
</dbReference>
<accession>E4TI17</accession>
<evidence type="ECO:0000256" key="8">
    <source>
        <dbReference type="NCBIfam" id="TIGR00484"/>
    </source>
</evidence>
<dbReference type="SMART" id="SM00838">
    <property type="entry name" value="EFG_C"/>
    <property type="match status" value="1"/>
</dbReference>
<dbReference type="PANTHER" id="PTHR43261:SF7">
    <property type="entry name" value="ELONGATION FACTOR G-LIKE PROTEIN"/>
    <property type="match status" value="1"/>
</dbReference>
<dbReference type="InterPro" id="IPR027417">
    <property type="entry name" value="P-loop_NTPase"/>
</dbReference>
<keyword evidence="6" id="KW-0342">GTP-binding</keyword>
<dbReference type="Gene3D" id="3.30.70.240">
    <property type="match status" value="1"/>
</dbReference>
<dbReference type="Gene3D" id="3.40.50.300">
    <property type="entry name" value="P-loop containing nucleotide triphosphate hydrolases"/>
    <property type="match status" value="1"/>
</dbReference>
<sequence length="698" mass="78006">MNVSDIRNIRNVVFISHGGAGKTSLVDTILFNAKVNNRIGSVDNGTSLMDFDPVEIERKISINLKIASIEWNNTLINIVDTPGYANFLHETKSAVSAVGGAVVVASAITGVKVETERVWKYADEYDLAKIIFVNKMDKERADFFRALADIEKTFKVRPLPIFLPIGQEDSFRGIIDLVKMKAYIYPTEPTANYKIEEIPAELLSEAESHRTKLIEAISELDDALIEKYLDGEEFTEEEIVKGIREGTISKRFFPVIPGSAVKNIGSKLLLEAIIKYLPSPIERERKKAIDQKTGETVFVDPLDPEFRAFVFKTFIDPFAGKLSIFRVYSGEITNDSEVYNINKDETEKINQLYLLQGKNFVKVDKLIAGQIGMVNKLKYTETFDTLSKNKKSTVVFEPVQIPEPVLAFSLVPKSKDDEDKVSSGLHRLMEEDIGIRLTRDEQTNELLLSGTGQMHIEVVVDKLKRKFNVEVELKTPKVPYKETIKKSAQGQGKYKKQSGGRGQYGDVWIELQPLERGAGFIFEDRIVGGVVPKQYIPAVEKGLREASMKGVLAGFPTVDFKAILYDGSYHSVDSSEMAFKIAASLAFKKVAAAASPTILEPIMNLDVFVPDDTTGAVIGDLNSRRGRILNVEPQVNGQHIRAQVPMAEVLKYAPDLRSITGGRGTFTIEFSHYEELPSYLAEKVIAENKKVQQEEEEE</sequence>
<evidence type="ECO:0000256" key="7">
    <source>
        <dbReference type="ARBA" id="ARBA00024731"/>
    </source>
</evidence>
<dbReference type="NCBIfam" id="NF009381">
    <property type="entry name" value="PRK12740.1-5"/>
    <property type="match status" value="1"/>
</dbReference>
<dbReference type="Pfam" id="PF03764">
    <property type="entry name" value="EFG_IV"/>
    <property type="match status" value="1"/>
</dbReference>
<evidence type="ECO:0000313" key="10">
    <source>
        <dbReference type="EMBL" id="ADR18947.1"/>
    </source>
</evidence>
<dbReference type="RefSeq" id="WP_013451160.1">
    <property type="nucleotide sequence ID" value="NC_014758.1"/>
</dbReference>
<evidence type="ECO:0000256" key="6">
    <source>
        <dbReference type="ARBA" id="ARBA00023134"/>
    </source>
</evidence>
<dbReference type="SUPFAM" id="SSF50447">
    <property type="entry name" value="Translation proteins"/>
    <property type="match status" value="1"/>
</dbReference>
<gene>
    <name evidence="10" type="ordered locus">Calni_1036</name>
</gene>
<evidence type="ECO:0000259" key="9">
    <source>
        <dbReference type="PROSITE" id="PS51722"/>
    </source>
</evidence>
<dbReference type="SMART" id="SM00889">
    <property type="entry name" value="EFG_IV"/>
    <property type="match status" value="1"/>
</dbReference>
<reference evidence="10 11" key="2">
    <citation type="journal article" date="2011" name="Stand. Genomic Sci.">
        <title>Complete genome sequence of Calditerrivibrio nitroreducens type strain (Yu37-1).</title>
        <authorList>
            <person name="Pitluck S."/>
            <person name="Sikorski J."/>
            <person name="Zeytun A."/>
            <person name="Lapidus A."/>
            <person name="Nolan M."/>
            <person name="Lucas S."/>
            <person name="Hammon N."/>
            <person name="Deshpande S."/>
            <person name="Cheng J.F."/>
            <person name="Tapia R."/>
            <person name="Han C."/>
            <person name="Goodwin L."/>
            <person name="Liolios K."/>
            <person name="Pagani I."/>
            <person name="Ivanova N."/>
            <person name="Mavromatis K."/>
            <person name="Pati A."/>
            <person name="Chen A."/>
            <person name="Palaniappan K."/>
            <person name="Hauser L."/>
            <person name="Chang Y.J."/>
            <person name="Jeffries C.D."/>
            <person name="Detter J.C."/>
            <person name="Brambilla E."/>
            <person name="Djao O.D."/>
            <person name="Rohde M."/>
            <person name="Spring S."/>
            <person name="Goker M."/>
            <person name="Woyke T."/>
            <person name="Bristow J."/>
            <person name="Eisen J.A."/>
            <person name="Markowitz V."/>
            <person name="Hugenholtz P."/>
            <person name="Kyrpides N.C."/>
            <person name="Klenk H.P."/>
            <person name="Land M."/>
        </authorList>
    </citation>
    <scope>NUCLEOTIDE SEQUENCE [LARGE SCALE GENOMIC DNA]</scope>
    <source>
        <strain evidence="11">DSM 19672 / NBRC 101217 / Yu37-1</strain>
    </source>
</reference>
<feature type="domain" description="Tr-type G" evidence="9">
    <location>
        <begin position="7"/>
        <end position="281"/>
    </location>
</feature>
<proteinExistence type="inferred from homology"/>
<dbReference type="Gene3D" id="3.30.230.10">
    <property type="match status" value="1"/>
</dbReference>
<dbReference type="InterPro" id="IPR020568">
    <property type="entry name" value="Ribosomal_Su5_D2-typ_SF"/>
</dbReference>
<dbReference type="InterPro" id="IPR009000">
    <property type="entry name" value="Transl_B-barrel_sf"/>
</dbReference>
<dbReference type="NCBIfam" id="TIGR00231">
    <property type="entry name" value="small_GTP"/>
    <property type="match status" value="1"/>
</dbReference>
<dbReference type="NCBIfam" id="TIGR00484">
    <property type="entry name" value="EF-G"/>
    <property type="match status" value="1"/>
</dbReference>
<dbReference type="Gene3D" id="2.40.30.10">
    <property type="entry name" value="Translation factors"/>
    <property type="match status" value="1"/>
</dbReference>
<evidence type="ECO:0000256" key="3">
    <source>
        <dbReference type="ARBA" id="ARBA00022741"/>
    </source>
</evidence>
<dbReference type="CDD" id="cd01434">
    <property type="entry name" value="EFG_mtEFG1_IV"/>
    <property type="match status" value="1"/>
</dbReference>
<dbReference type="eggNOG" id="COG0480">
    <property type="taxonomic scope" value="Bacteria"/>
</dbReference>
<keyword evidence="3" id="KW-0547">Nucleotide-binding</keyword>
<dbReference type="AlphaFoldDB" id="E4TI17"/>
<dbReference type="InterPro" id="IPR005225">
    <property type="entry name" value="Small_GTP-bd"/>
</dbReference>
<dbReference type="Gene3D" id="3.30.70.870">
    <property type="entry name" value="Elongation Factor G (Translational Gtpase), domain 3"/>
    <property type="match status" value="1"/>
</dbReference>
<dbReference type="HOGENOM" id="CLU_002794_4_1_0"/>
<dbReference type="SUPFAM" id="SSF52540">
    <property type="entry name" value="P-loop containing nucleoside triphosphate hydrolases"/>
    <property type="match status" value="1"/>
</dbReference>
<dbReference type="InterPro" id="IPR041095">
    <property type="entry name" value="EFG_II"/>
</dbReference>
<dbReference type="PRINTS" id="PR00315">
    <property type="entry name" value="ELONGATNFCT"/>
</dbReference>
<dbReference type="Pfam" id="PF14492">
    <property type="entry name" value="EFG_III"/>
    <property type="match status" value="1"/>
</dbReference>
<dbReference type="InterPro" id="IPR053905">
    <property type="entry name" value="EF-G-like_DII"/>
</dbReference>
<dbReference type="KEGG" id="cni:Calni_1036"/>
<dbReference type="FunFam" id="3.30.70.240:FF:000001">
    <property type="entry name" value="Elongation factor G"/>
    <property type="match status" value="1"/>
</dbReference>
<dbReference type="InterPro" id="IPR047872">
    <property type="entry name" value="EFG_IV"/>
</dbReference>
<dbReference type="InterPro" id="IPR009022">
    <property type="entry name" value="EFG_III"/>
</dbReference>
<dbReference type="InterPro" id="IPR035647">
    <property type="entry name" value="EFG_III/V"/>
</dbReference>
<dbReference type="EMBL" id="CP002347">
    <property type="protein sequence ID" value="ADR18947.1"/>
    <property type="molecule type" value="Genomic_DNA"/>
</dbReference>
<dbReference type="NCBIfam" id="NF009891">
    <property type="entry name" value="PRK13351.1-1"/>
    <property type="match status" value="1"/>
</dbReference>
<dbReference type="SUPFAM" id="SSF54980">
    <property type="entry name" value="EF-G C-terminal domain-like"/>
    <property type="match status" value="2"/>
</dbReference>